<sequence>MSLVAITLAAALQIGPIDWNALPVLPLRSPPAITPAMNAFVGREAVSRHCKVQGTARRGSLTVDVAMLIDGSGELRTAIPRAINCPTVEQYAAGLAAGFARGNMLPRVGDNPLWYKTSLTFSWQR</sequence>
<name>A0ABW3H5J2_9SPHN</name>
<organism evidence="1 2">
    <name type="scientific">Sphingomonas canadensis</name>
    <dbReference type="NCBI Taxonomy" id="1219257"/>
    <lineage>
        <taxon>Bacteria</taxon>
        <taxon>Pseudomonadati</taxon>
        <taxon>Pseudomonadota</taxon>
        <taxon>Alphaproteobacteria</taxon>
        <taxon>Sphingomonadales</taxon>
        <taxon>Sphingomonadaceae</taxon>
        <taxon>Sphingomonas</taxon>
    </lineage>
</organism>
<comment type="caution">
    <text evidence="1">The sequence shown here is derived from an EMBL/GenBank/DDBJ whole genome shotgun (WGS) entry which is preliminary data.</text>
</comment>
<reference evidence="2" key="1">
    <citation type="journal article" date="2019" name="Int. J. Syst. Evol. Microbiol.">
        <title>The Global Catalogue of Microorganisms (GCM) 10K type strain sequencing project: providing services to taxonomists for standard genome sequencing and annotation.</title>
        <authorList>
            <consortium name="The Broad Institute Genomics Platform"/>
            <consortium name="The Broad Institute Genome Sequencing Center for Infectious Disease"/>
            <person name="Wu L."/>
            <person name="Ma J."/>
        </authorList>
    </citation>
    <scope>NUCLEOTIDE SEQUENCE [LARGE SCALE GENOMIC DNA]</scope>
    <source>
        <strain evidence="2">CCUG 62982</strain>
    </source>
</reference>
<evidence type="ECO:0000313" key="2">
    <source>
        <dbReference type="Proteomes" id="UP001596977"/>
    </source>
</evidence>
<dbReference type="Proteomes" id="UP001596977">
    <property type="component" value="Unassembled WGS sequence"/>
</dbReference>
<gene>
    <name evidence="1" type="ORF">ACFQ1E_07255</name>
</gene>
<accession>A0ABW3H5J2</accession>
<protein>
    <recommendedName>
        <fullName evidence="3">TonB C-terminal domain-containing protein</fullName>
    </recommendedName>
</protein>
<dbReference type="RefSeq" id="WP_264943089.1">
    <property type="nucleotide sequence ID" value="NZ_JAPDRA010000002.1"/>
</dbReference>
<proteinExistence type="predicted"/>
<keyword evidence="2" id="KW-1185">Reference proteome</keyword>
<evidence type="ECO:0008006" key="3">
    <source>
        <dbReference type="Google" id="ProtNLM"/>
    </source>
</evidence>
<dbReference type="EMBL" id="JBHTJG010000002">
    <property type="protein sequence ID" value="MFD0946127.1"/>
    <property type="molecule type" value="Genomic_DNA"/>
</dbReference>
<evidence type="ECO:0000313" key="1">
    <source>
        <dbReference type="EMBL" id="MFD0946127.1"/>
    </source>
</evidence>